<feature type="binding site" evidence="8">
    <location>
        <position position="38"/>
    </location>
    <ligand>
        <name>[4Fe-4S] cluster</name>
        <dbReference type="ChEBI" id="CHEBI:49883"/>
        <note>4Fe-4S-S-AdoMet</note>
    </ligand>
</feature>
<keyword evidence="1 8" id="KW-0004">4Fe-4S</keyword>
<dbReference type="InterPro" id="IPR013785">
    <property type="entry name" value="Aldolase_TIM"/>
</dbReference>
<comment type="function">
    <text evidence="8">Catalyzes the complex heterocyclic radical-mediated conversion of 6-carboxy-5,6,7,8-tetrahydropterin (CPH4) to 7-carboxy-7-deazaguanine (CDG), a step common to the biosynthetic pathways of all 7-deazapurine-containing compounds.</text>
</comment>
<dbReference type="GO" id="GO:0016840">
    <property type="term" value="F:carbon-nitrogen lyase activity"/>
    <property type="evidence" value="ECO:0007669"/>
    <property type="project" value="UniProtKB-UniRule"/>
</dbReference>
<evidence type="ECO:0000259" key="9">
    <source>
        <dbReference type="PROSITE" id="PS51918"/>
    </source>
</evidence>
<name>A0A7C3GDS5_9BACT</name>
<comment type="subunit">
    <text evidence="8">Homodimer.</text>
</comment>
<sequence length="213" mass="23872">MRTDSLRVAELLVTLQGEGTAAGCPVFLVRLSGCNLACSWCDTPGARAPESGTLFTLTEILERWRTSGLREVLLTGGEPLLQAGVYPLMEALLSEGARIYLETNGSISLSRVPREVVKIMDLKTPSSGMSRANLYANLRYLDRKDQIKFVIADEEDYLWAREKVHELGLTYFTQVLFSPVWGKMPPPELARLILRDRLPVRFQIQLHKLLGLP</sequence>
<keyword evidence="7 8" id="KW-0456">Lyase</keyword>
<dbReference type="Gene3D" id="3.20.20.70">
    <property type="entry name" value="Aldolase class I"/>
    <property type="match status" value="1"/>
</dbReference>
<dbReference type="Proteomes" id="UP000886043">
    <property type="component" value="Unassembled WGS sequence"/>
</dbReference>
<proteinExistence type="inferred from homology"/>
<accession>A0A7C3GDS5</accession>
<comment type="cofactor">
    <cofactor evidence="8">
        <name>S-adenosyl-L-methionine</name>
        <dbReference type="ChEBI" id="CHEBI:59789"/>
    </cofactor>
    <text evidence="8">Binds 1 S-adenosyl-L-methionine per subunit.</text>
</comment>
<feature type="binding site" evidence="8">
    <location>
        <position position="77"/>
    </location>
    <ligand>
        <name>S-adenosyl-L-methionine</name>
        <dbReference type="ChEBI" id="CHEBI:59789"/>
    </ligand>
</feature>
<dbReference type="SUPFAM" id="SSF102114">
    <property type="entry name" value="Radical SAM enzymes"/>
    <property type="match status" value="1"/>
</dbReference>
<dbReference type="GO" id="GO:1904047">
    <property type="term" value="F:S-adenosyl-L-methionine binding"/>
    <property type="evidence" value="ECO:0007669"/>
    <property type="project" value="UniProtKB-UniRule"/>
</dbReference>
<organism evidence="10">
    <name type="scientific">Thermosulfurimonas dismutans</name>
    <dbReference type="NCBI Taxonomy" id="999894"/>
    <lineage>
        <taxon>Bacteria</taxon>
        <taxon>Pseudomonadati</taxon>
        <taxon>Thermodesulfobacteriota</taxon>
        <taxon>Thermodesulfobacteria</taxon>
        <taxon>Thermodesulfobacteriales</taxon>
        <taxon>Thermodesulfobacteriaceae</taxon>
        <taxon>Thermosulfurimonas</taxon>
    </lineage>
</organism>
<evidence type="ECO:0000256" key="4">
    <source>
        <dbReference type="ARBA" id="ARBA00022842"/>
    </source>
</evidence>
<dbReference type="HAMAP" id="MF_00917">
    <property type="entry name" value="QueE"/>
    <property type="match status" value="1"/>
</dbReference>
<evidence type="ECO:0000256" key="8">
    <source>
        <dbReference type="HAMAP-Rule" id="MF_00917"/>
    </source>
</evidence>
<dbReference type="InterPro" id="IPR024924">
    <property type="entry name" value="7-CO-7-deazaguanine_synth-like"/>
</dbReference>
<keyword evidence="6 8" id="KW-0411">Iron-sulfur</keyword>
<dbReference type="SFLD" id="SFLDS00029">
    <property type="entry name" value="Radical_SAM"/>
    <property type="match status" value="1"/>
</dbReference>
<dbReference type="EC" id="4.3.99.3" evidence="8"/>
<keyword evidence="5 8" id="KW-0408">Iron</keyword>
<gene>
    <name evidence="8" type="primary">queE</name>
    <name evidence="10" type="ORF">ENJ40_00770</name>
</gene>
<feature type="binding site" evidence="8">
    <location>
        <position position="30"/>
    </location>
    <ligand>
        <name>substrate</name>
    </ligand>
</feature>
<feature type="binding site" evidence="8">
    <location>
        <position position="43"/>
    </location>
    <ligand>
        <name>Mg(2+)</name>
        <dbReference type="ChEBI" id="CHEBI:18420"/>
    </ligand>
</feature>
<feature type="binding site" evidence="8">
    <location>
        <position position="75"/>
    </location>
    <ligand>
        <name>substrate</name>
    </ligand>
</feature>
<evidence type="ECO:0000313" key="10">
    <source>
        <dbReference type="EMBL" id="HFC96978.1"/>
    </source>
</evidence>
<comment type="caution">
    <text evidence="8">Lacks conserved residue(s) required for the propagation of feature annotation.</text>
</comment>
<feature type="binding site" evidence="8">
    <location>
        <begin position="40"/>
        <end position="42"/>
    </location>
    <ligand>
        <name>S-adenosyl-L-methionine</name>
        <dbReference type="ChEBI" id="CHEBI:59789"/>
    </ligand>
</feature>
<comment type="similarity">
    <text evidence="8">Belongs to the radical SAM superfamily. 7-carboxy-7-deazaguanine synthase family.</text>
</comment>
<dbReference type="UniPathway" id="UPA00391"/>
<protein>
    <recommendedName>
        <fullName evidence="8">7-carboxy-7-deazaguanine synthase</fullName>
        <shortName evidence="8">CDG synthase</shortName>
        <ecNumber evidence="8">4.3.99.3</ecNumber>
    </recommendedName>
    <alternativeName>
        <fullName evidence="8">Queuosine biosynthesis protein QueE</fullName>
    </alternativeName>
</protein>
<evidence type="ECO:0000256" key="2">
    <source>
        <dbReference type="ARBA" id="ARBA00022691"/>
    </source>
</evidence>
<reference evidence="10" key="1">
    <citation type="journal article" date="2020" name="mSystems">
        <title>Genome- and Community-Level Interaction Insights into Carbon Utilization and Element Cycling Functions of Hydrothermarchaeota in Hydrothermal Sediment.</title>
        <authorList>
            <person name="Zhou Z."/>
            <person name="Liu Y."/>
            <person name="Xu W."/>
            <person name="Pan J."/>
            <person name="Luo Z.H."/>
            <person name="Li M."/>
        </authorList>
    </citation>
    <scope>NUCLEOTIDE SEQUENCE [LARGE SCALE GENOMIC DNA]</scope>
    <source>
        <strain evidence="10">HyVt-483</strain>
    </source>
</reference>
<evidence type="ECO:0000256" key="1">
    <source>
        <dbReference type="ARBA" id="ARBA00022485"/>
    </source>
</evidence>
<dbReference type="GO" id="GO:0008616">
    <property type="term" value="P:tRNA queuosine(34) biosynthetic process"/>
    <property type="evidence" value="ECO:0007669"/>
    <property type="project" value="UniProtKB-UniRule"/>
</dbReference>
<keyword evidence="8" id="KW-0671">Queuosine biosynthesis</keyword>
<comment type="catalytic activity">
    <reaction evidence="8">
        <text>6-carboxy-5,6,7,8-tetrahydropterin + H(+) = 7-carboxy-7-carbaguanine + NH4(+)</text>
        <dbReference type="Rhea" id="RHEA:27974"/>
        <dbReference type="ChEBI" id="CHEBI:15378"/>
        <dbReference type="ChEBI" id="CHEBI:28938"/>
        <dbReference type="ChEBI" id="CHEBI:61032"/>
        <dbReference type="ChEBI" id="CHEBI:61036"/>
        <dbReference type="EC" id="4.3.99.3"/>
    </reaction>
</comment>
<dbReference type="PANTHER" id="PTHR42836">
    <property type="entry name" value="7-CARBOXY-7-DEAZAGUANINE SYNTHASE"/>
    <property type="match status" value="1"/>
</dbReference>
<dbReference type="PIRSF" id="PIRSF000370">
    <property type="entry name" value="QueE"/>
    <property type="match status" value="1"/>
</dbReference>
<dbReference type="CDD" id="cd01335">
    <property type="entry name" value="Radical_SAM"/>
    <property type="match status" value="1"/>
</dbReference>
<keyword evidence="2 8" id="KW-0949">S-adenosyl-L-methionine</keyword>
<dbReference type="PROSITE" id="PS51918">
    <property type="entry name" value="RADICAL_SAM"/>
    <property type="match status" value="1"/>
</dbReference>
<dbReference type="Pfam" id="PF04055">
    <property type="entry name" value="Radical_SAM"/>
    <property type="match status" value="1"/>
</dbReference>
<comment type="cofactor">
    <cofactor evidence="8">
        <name>Mg(2+)</name>
        <dbReference type="ChEBI" id="CHEBI:18420"/>
    </cofactor>
</comment>
<feature type="binding site" evidence="8">
    <location>
        <position position="41"/>
    </location>
    <ligand>
        <name>[4Fe-4S] cluster</name>
        <dbReference type="ChEBI" id="CHEBI:49883"/>
        <note>4Fe-4S-S-AdoMet</note>
    </ligand>
</feature>
<evidence type="ECO:0000256" key="3">
    <source>
        <dbReference type="ARBA" id="ARBA00022723"/>
    </source>
</evidence>
<keyword evidence="4 8" id="KW-0460">Magnesium</keyword>
<evidence type="ECO:0000256" key="6">
    <source>
        <dbReference type="ARBA" id="ARBA00023014"/>
    </source>
</evidence>
<comment type="pathway">
    <text evidence="8">Purine metabolism; 7-cyano-7-deazaguanine biosynthesis.</text>
</comment>
<dbReference type="EMBL" id="DRMH01000012">
    <property type="protein sequence ID" value="HFC96978.1"/>
    <property type="molecule type" value="Genomic_DNA"/>
</dbReference>
<dbReference type="InterPro" id="IPR058240">
    <property type="entry name" value="rSAM_sf"/>
</dbReference>
<evidence type="ECO:0000256" key="7">
    <source>
        <dbReference type="ARBA" id="ARBA00023239"/>
    </source>
</evidence>
<comment type="caution">
    <text evidence="10">The sequence shown here is derived from an EMBL/GenBank/DDBJ whole genome shotgun (WGS) entry which is preliminary data.</text>
</comment>
<evidence type="ECO:0000256" key="5">
    <source>
        <dbReference type="ARBA" id="ARBA00023004"/>
    </source>
</evidence>
<dbReference type="PANTHER" id="PTHR42836:SF1">
    <property type="entry name" value="7-CARBOXY-7-DEAZAGUANINE SYNTHASE"/>
    <property type="match status" value="1"/>
</dbReference>
<dbReference type="InterPro" id="IPR007197">
    <property type="entry name" value="rSAM"/>
</dbReference>
<keyword evidence="3 8" id="KW-0479">Metal-binding</keyword>
<feature type="domain" description="Radical SAM core" evidence="9">
    <location>
        <begin position="21"/>
        <end position="213"/>
    </location>
</feature>
<dbReference type="GO" id="GO:0000287">
    <property type="term" value="F:magnesium ion binding"/>
    <property type="evidence" value="ECO:0007669"/>
    <property type="project" value="UniProtKB-UniRule"/>
</dbReference>
<dbReference type="AlphaFoldDB" id="A0A7C3GDS5"/>
<feature type="binding site" evidence="8">
    <location>
        <position position="213"/>
    </location>
    <ligand>
        <name>substrate</name>
    </ligand>
</feature>
<feature type="binding site" evidence="8">
    <location>
        <position position="34"/>
    </location>
    <ligand>
        <name>[4Fe-4S] cluster</name>
        <dbReference type="ChEBI" id="CHEBI:49883"/>
        <note>4Fe-4S-S-AdoMet</note>
    </ligand>
</feature>
<feature type="binding site" evidence="8">
    <location>
        <begin position="15"/>
        <end position="17"/>
    </location>
    <ligand>
        <name>substrate</name>
    </ligand>
</feature>
<dbReference type="GO" id="GO:0051539">
    <property type="term" value="F:4 iron, 4 sulfur cluster binding"/>
    <property type="evidence" value="ECO:0007669"/>
    <property type="project" value="UniProtKB-UniRule"/>
</dbReference>
<comment type="cofactor">
    <cofactor evidence="8">
        <name>[4Fe-4S] cluster</name>
        <dbReference type="ChEBI" id="CHEBI:49883"/>
    </cofactor>
    <text evidence="8">Binds 1 [4Fe-4S] cluster. The cluster is coordinated with 3 cysteines and an exchangeable S-adenosyl-L-methionine.</text>
</comment>